<dbReference type="PANTHER" id="PTHR13946">
    <property type="entry name" value="DNA-DIRECTED RNA POLYMERASE I,II,III"/>
    <property type="match status" value="1"/>
</dbReference>
<protein>
    <recommendedName>
        <fullName evidence="4">DNA-directed RNA polymerase subunit Rpo11</fullName>
        <ecNumber evidence="4">2.7.7.6</ecNumber>
    </recommendedName>
    <alternativeName>
        <fullName evidence="4">DNA-directed RNA polymerase subunit L</fullName>
    </alternativeName>
</protein>
<evidence type="ECO:0000256" key="3">
    <source>
        <dbReference type="ARBA" id="ARBA00025751"/>
    </source>
</evidence>
<dbReference type="PROSITE" id="PS01154">
    <property type="entry name" value="RNA_POL_L_13KD"/>
    <property type="match status" value="1"/>
</dbReference>
<comment type="similarity">
    <text evidence="3 4">Belongs to the archaeal Rpo11/eukaryotic RPB11/RPC19 RNA polymerase subunit family.</text>
</comment>
<evidence type="ECO:0000259" key="5">
    <source>
        <dbReference type="Pfam" id="PF13656"/>
    </source>
</evidence>
<reference evidence="6" key="1">
    <citation type="submission" date="2021-03" db="EMBL/GenBank/DDBJ databases">
        <authorList>
            <person name="Jaffe A."/>
        </authorList>
    </citation>
    <scope>NUCLEOTIDE SEQUENCE</scope>
    <source>
        <strain evidence="6">RIFCSPHIGHO2_01_FULL_AR10_44_11</strain>
    </source>
</reference>
<dbReference type="AlphaFoldDB" id="A0A8T4KUW8"/>
<comment type="subcellular location">
    <subcellularLocation>
        <location evidence="4">Cytoplasm</location>
    </subcellularLocation>
</comment>
<dbReference type="InterPro" id="IPR036603">
    <property type="entry name" value="RBP11-like"/>
</dbReference>
<dbReference type="HAMAP" id="MF_00261">
    <property type="entry name" value="RNApol_arch_Rpo11"/>
    <property type="match status" value="1"/>
</dbReference>
<evidence type="ECO:0000313" key="6">
    <source>
        <dbReference type="EMBL" id="MBS3057734.1"/>
    </source>
</evidence>
<dbReference type="GO" id="GO:0006351">
    <property type="term" value="P:DNA-templated transcription"/>
    <property type="evidence" value="ECO:0007669"/>
    <property type="project" value="UniProtKB-UniRule"/>
</dbReference>
<sequence>MDLEVIRKQKNLLEFTMKGERHTFPNLLRSYLLKDAGVEFAAYTLVHPMDNDAKFIVRTKDSETAEKALTKACDAIDSDLEEFSKQFKKAVK</sequence>
<keyword evidence="4" id="KW-0963">Cytoplasm</keyword>
<feature type="domain" description="DNA-directed RNA polymerase RBP11-like dimerisation" evidence="5">
    <location>
        <begin position="13"/>
        <end position="86"/>
    </location>
</feature>
<keyword evidence="4" id="KW-0548">Nucleotidyltransferase</keyword>
<dbReference type="Gene3D" id="3.30.1360.10">
    <property type="entry name" value="RNA polymerase, RBP11-like subunit"/>
    <property type="match status" value="1"/>
</dbReference>
<dbReference type="InterPro" id="IPR009025">
    <property type="entry name" value="RBP11-like_dimer"/>
</dbReference>
<organism evidence="6 7">
    <name type="scientific">Candidatus Iainarchaeum sp</name>
    <dbReference type="NCBI Taxonomy" id="3101447"/>
    <lineage>
        <taxon>Archaea</taxon>
        <taxon>Candidatus Iainarchaeota</taxon>
        <taxon>Candidatus Iainarchaeia</taxon>
        <taxon>Candidatus Iainarchaeales</taxon>
        <taxon>Candidatus Iainarchaeaceae</taxon>
        <taxon>Candidatus Iainarchaeum</taxon>
    </lineage>
</organism>
<dbReference type="InterPro" id="IPR022905">
    <property type="entry name" value="Rpo11-like"/>
</dbReference>
<dbReference type="EMBL" id="JAGVWD010000063">
    <property type="protein sequence ID" value="MBS3057734.1"/>
    <property type="molecule type" value="Genomic_DNA"/>
</dbReference>
<gene>
    <name evidence="4" type="primary">rpo11</name>
    <name evidence="4" type="synonym">rpoL</name>
    <name evidence="6" type="ORF">J4415_03860</name>
</gene>
<comment type="function">
    <text evidence="4">DNA-dependent RNA polymerase (RNAP) catalyzes the transcription of DNA into RNA using the four ribonucleoside triphosphates as substrates.</text>
</comment>
<dbReference type="SUPFAM" id="SSF55257">
    <property type="entry name" value="RBP11-like subunits of RNA polymerase"/>
    <property type="match status" value="1"/>
</dbReference>
<keyword evidence="1 4" id="KW-0240">DNA-directed RNA polymerase</keyword>
<name>A0A8T4KUW8_9ARCH</name>
<accession>A0A8T4KUW8</accession>
<evidence type="ECO:0000256" key="2">
    <source>
        <dbReference type="ARBA" id="ARBA00023163"/>
    </source>
</evidence>
<keyword evidence="4" id="KW-0808">Transferase</keyword>
<proteinExistence type="inferred from homology"/>
<dbReference type="InterPro" id="IPR008193">
    <property type="entry name" value="RNA_pol_Rpb11_13-16kDa_CS"/>
</dbReference>
<dbReference type="Pfam" id="PF13656">
    <property type="entry name" value="RNA_pol_L_2"/>
    <property type="match status" value="1"/>
</dbReference>
<keyword evidence="2 4" id="KW-0804">Transcription</keyword>
<evidence type="ECO:0000313" key="7">
    <source>
        <dbReference type="Proteomes" id="UP000677687"/>
    </source>
</evidence>
<dbReference type="Proteomes" id="UP000677687">
    <property type="component" value="Unassembled WGS sequence"/>
</dbReference>
<evidence type="ECO:0000256" key="1">
    <source>
        <dbReference type="ARBA" id="ARBA00022478"/>
    </source>
</evidence>
<dbReference type="GO" id="GO:0000428">
    <property type="term" value="C:DNA-directed RNA polymerase complex"/>
    <property type="evidence" value="ECO:0007669"/>
    <property type="project" value="UniProtKB-KW"/>
</dbReference>
<dbReference type="GO" id="GO:0005737">
    <property type="term" value="C:cytoplasm"/>
    <property type="evidence" value="ECO:0007669"/>
    <property type="project" value="UniProtKB-SubCell"/>
</dbReference>
<dbReference type="GO" id="GO:0003899">
    <property type="term" value="F:DNA-directed RNA polymerase activity"/>
    <property type="evidence" value="ECO:0007669"/>
    <property type="project" value="UniProtKB-UniRule"/>
</dbReference>
<dbReference type="GO" id="GO:0003677">
    <property type="term" value="F:DNA binding"/>
    <property type="evidence" value="ECO:0007669"/>
    <property type="project" value="InterPro"/>
</dbReference>
<comment type="catalytic activity">
    <reaction evidence="4">
        <text>RNA(n) + a ribonucleoside 5'-triphosphate = RNA(n+1) + diphosphate</text>
        <dbReference type="Rhea" id="RHEA:21248"/>
        <dbReference type="Rhea" id="RHEA-COMP:14527"/>
        <dbReference type="Rhea" id="RHEA-COMP:17342"/>
        <dbReference type="ChEBI" id="CHEBI:33019"/>
        <dbReference type="ChEBI" id="CHEBI:61557"/>
        <dbReference type="ChEBI" id="CHEBI:140395"/>
        <dbReference type="EC" id="2.7.7.6"/>
    </reaction>
</comment>
<dbReference type="PANTHER" id="PTHR13946:SF28">
    <property type="entry name" value="DNA-DIRECTED RNA POLYMERASES I AND III SUBUNIT RPAC2"/>
    <property type="match status" value="1"/>
</dbReference>
<dbReference type="EC" id="2.7.7.6" evidence="4"/>
<dbReference type="CDD" id="cd06927">
    <property type="entry name" value="RNAP_L"/>
    <property type="match status" value="1"/>
</dbReference>
<comment type="subunit">
    <text evidence="4">Part of the RNA polymerase complex.</text>
</comment>
<dbReference type="GO" id="GO:0046983">
    <property type="term" value="F:protein dimerization activity"/>
    <property type="evidence" value="ECO:0007669"/>
    <property type="project" value="InterPro"/>
</dbReference>
<reference evidence="6" key="2">
    <citation type="submission" date="2021-05" db="EMBL/GenBank/DDBJ databases">
        <title>Protein family content uncovers lineage relationships and bacterial pathway maintenance mechanisms in DPANN archaea.</title>
        <authorList>
            <person name="Castelle C.J."/>
            <person name="Meheust R."/>
            <person name="Jaffe A.L."/>
            <person name="Seitz K."/>
            <person name="Gong X."/>
            <person name="Baker B.J."/>
            <person name="Banfield J.F."/>
        </authorList>
    </citation>
    <scope>NUCLEOTIDE SEQUENCE</scope>
    <source>
        <strain evidence="6">RIFCSPHIGHO2_01_FULL_AR10_44_11</strain>
    </source>
</reference>
<comment type="caution">
    <text evidence="6">The sequence shown here is derived from an EMBL/GenBank/DDBJ whole genome shotgun (WGS) entry which is preliminary data.</text>
</comment>
<evidence type="ECO:0000256" key="4">
    <source>
        <dbReference type="HAMAP-Rule" id="MF_00261"/>
    </source>
</evidence>